<evidence type="ECO:0000313" key="3">
    <source>
        <dbReference type="EMBL" id="MFF5290794.1"/>
    </source>
</evidence>
<evidence type="ECO:0000313" key="4">
    <source>
        <dbReference type="Proteomes" id="UP001602245"/>
    </source>
</evidence>
<accession>A0ABW6WBV2</accession>
<dbReference type="RefSeq" id="WP_020510212.1">
    <property type="nucleotide sequence ID" value="NZ_JBIAZU010000002.1"/>
</dbReference>
<organism evidence="3 4">
    <name type="scientific">Paractinoplanes globisporus</name>
    <dbReference type="NCBI Taxonomy" id="113565"/>
    <lineage>
        <taxon>Bacteria</taxon>
        <taxon>Bacillati</taxon>
        <taxon>Actinomycetota</taxon>
        <taxon>Actinomycetes</taxon>
        <taxon>Micromonosporales</taxon>
        <taxon>Micromonosporaceae</taxon>
        <taxon>Paractinoplanes</taxon>
    </lineage>
</organism>
<gene>
    <name evidence="3" type="ORF">ACFY35_15220</name>
</gene>
<comment type="caution">
    <text evidence="3">The sequence shown here is derived from an EMBL/GenBank/DDBJ whole genome shotgun (WGS) entry which is preliminary data.</text>
</comment>
<keyword evidence="4" id="KW-1185">Reference proteome</keyword>
<reference evidence="3 4" key="1">
    <citation type="submission" date="2024-10" db="EMBL/GenBank/DDBJ databases">
        <title>The Natural Products Discovery Center: Release of the First 8490 Sequenced Strains for Exploring Actinobacteria Biosynthetic Diversity.</title>
        <authorList>
            <person name="Kalkreuter E."/>
            <person name="Kautsar S.A."/>
            <person name="Yang D."/>
            <person name="Bader C.D."/>
            <person name="Teijaro C.N."/>
            <person name="Fluegel L."/>
            <person name="Davis C.M."/>
            <person name="Simpson J.R."/>
            <person name="Lauterbach L."/>
            <person name="Steele A.D."/>
            <person name="Gui C."/>
            <person name="Meng S."/>
            <person name="Li G."/>
            <person name="Viehrig K."/>
            <person name="Ye F."/>
            <person name="Su P."/>
            <person name="Kiefer A.F."/>
            <person name="Nichols A."/>
            <person name="Cepeda A.J."/>
            <person name="Yan W."/>
            <person name="Fan B."/>
            <person name="Jiang Y."/>
            <person name="Adhikari A."/>
            <person name="Zheng C.-J."/>
            <person name="Schuster L."/>
            <person name="Cowan T.M."/>
            <person name="Smanski M.J."/>
            <person name="Chevrette M.G."/>
            <person name="De Carvalho L.P.S."/>
            <person name="Shen B."/>
        </authorList>
    </citation>
    <scope>NUCLEOTIDE SEQUENCE [LARGE SCALE GENOMIC DNA]</scope>
    <source>
        <strain evidence="3 4">NPDC000087</strain>
    </source>
</reference>
<evidence type="ECO:0000259" key="2">
    <source>
        <dbReference type="PROSITE" id="PS50025"/>
    </source>
</evidence>
<dbReference type="Pfam" id="PF13385">
    <property type="entry name" value="Laminin_G_3"/>
    <property type="match status" value="1"/>
</dbReference>
<dbReference type="Gene3D" id="2.60.120.200">
    <property type="match status" value="1"/>
</dbReference>
<dbReference type="Proteomes" id="UP001602245">
    <property type="component" value="Unassembled WGS sequence"/>
</dbReference>
<sequence length="237" mass="25343">MGIRRFWIVTLAASTALAAGAVPASAVPAGHVYTIASWAMNEPAGARVMRDGSGNGHNGMIGSEVITGGFYRFTRLEPDTPPPHPRHLVVVPDSSALDPGTRDFEITLRLRTVYQFGNIIQKGQATVPGGSYKLQIPSGHVQCWFRGAAGQVLVTAPRAINDGNWHVVTCTRYSDGVALVIDGVKVAGRWGATGMISNSWPLSIGGKTSCDQRTVGCDYFAGDLDYVRIDAADQDWQ</sequence>
<dbReference type="EMBL" id="JBIAZU010000002">
    <property type="protein sequence ID" value="MFF5290794.1"/>
    <property type="molecule type" value="Genomic_DNA"/>
</dbReference>
<dbReference type="PROSITE" id="PS50025">
    <property type="entry name" value="LAM_G_DOMAIN"/>
    <property type="match status" value="1"/>
</dbReference>
<name>A0ABW6WBV2_9ACTN</name>
<protein>
    <submittedName>
        <fullName evidence="3">Laminin G domain-containing protein</fullName>
    </submittedName>
</protein>
<dbReference type="InterPro" id="IPR013320">
    <property type="entry name" value="ConA-like_dom_sf"/>
</dbReference>
<dbReference type="InterPro" id="IPR001791">
    <property type="entry name" value="Laminin_G"/>
</dbReference>
<feature type="signal peptide" evidence="1">
    <location>
        <begin position="1"/>
        <end position="26"/>
    </location>
</feature>
<evidence type="ECO:0000256" key="1">
    <source>
        <dbReference type="SAM" id="SignalP"/>
    </source>
</evidence>
<dbReference type="SUPFAM" id="SSF49899">
    <property type="entry name" value="Concanavalin A-like lectins/glucanases"/>
    <property type="match status" value="1"/>
</dbReference>
<dbReference type="CDD" id="cd00110">
    <property type="entry name" value="LamG"/>
    <property type="match status" value="1"/>
</dbReference>
<proteinExistence type="predicted"/>
<feature type="domain" description="Laminin G" evidence="2">
    <location>
        <begin position="78"/>
        <end position="237"/>
    </location>
</feature>
<keyword evidence="1" id="KW-0732">Signal</keyword>
<dbReference type="SMART" id="SM00282">
    <property type="entry name" value="LamG"/>
    <property type="match status" value="1"/>
</dbReference>
<feature type="chain" id="PRO_5046755620" evidence="1">
    <location>
        <begin position="27"/>
        <end position="237"/>
    </location>
</feature>